<dbReference type="PRINTS" id="PR00069">
    <property type="entry name" value="ALDKETRDTASE"/>
</dbReference>
<dbReference type="GO" id="GO:0005829">
    <property type="term" value="C:cytosol"/>
    <property type="evidence" value="ECO:0007669"/>
    <property type="project" value="TreeGrafter"/>
</dbReference>
<dbReference type="Gene3D" id="3.20.20.100">
    <property type="entry name" value="NADP-dependent oxidoreductase domain"/>
    <property type="match status" value="1"/>
</dbReference>
<dbReference type="GO" id="GO:0016491">
    <property type="term" value="F:oxidoreductase activity"/>
    <property type="evidence" value="ECO:0007669"/>
    <property type="project" value="UniProtKB-KW"/>
</dbReference>
<dbReference type="OrthoDB" id="9803483at2"/>
<dbReference type="InterPro" id="IPR020471">
    <property type="entry name" value="AKR"/>
</dbReference>
<dbReference type="STRING" id="450851.PHZ_c2548"/>
<feature type="domain" description="NADP-dependent oxidoreductase" evidence="2">
    <location>
        <begin position="15"/>
        <end position="319"/>
    </location>
</feature>
<dbReference type="PANTHER" id="PTHR43364">
    <property type="entry name" value="NADH-SPECIFIC METHYLGLYOXAL REDUCTASE-RELATED"/>
    <property type="match status" value="1"/>
</dbReference>
<dbReference type="KEGG" id="pzu:PHZ_c2548"/>
<dbReference type="InterPro" id="IPR050523">
    <property type="entry name" value="AKR_Detox_Biosynth"/>
</dbReference>
<evidence type="ECO:0000256" key="1">
    <source>
        <dbReference type="ARBA" id="ARBA00023002"/>
    </source>
</evidence>
<reference evidence="3 4" key="1">
    <citation type="journal article" date="2008" name="BMC Genomics">
        <title>Complete genome of Phenylobacterium zucineum - a novel facultative intracellular bacterium isolated from human erythroleukemia cell line K562.</title>
        <authorList>
            <person name="Luo Y."/>
            <person name="Xu X."/>
            <person name="Ding Z."/>
            <person name="Liu Z."/>
            <person name="Zhang B."/>
            <person name="Yan Z."/>
            <person name="Sun J."/>
            <person name="Hu S."/>
            <person name="Hu X."/>
        </authorList>
    </citation>
    <scope>NUCLEOTIDE SEQUENCE [LARGE SCALE GENOMIC DNA]</scope>
    <source>
        <strain evidence="3 4">HLK1</strain>
    </source>
</reference>
<accession>B4RH09</accession>
<dbReference type="InterPro" id="IPR023210">
    <property type="entry name" value="NADP_OxRdtase_dom"/>
</dbReference>
<gene>
    <name evidence="3" type="ordered locus">PHZ_c2548</name>
</gene>
<dbReference type="PANTHER" id="PTHR43364:SF18">
    <property type="entry name" value="OXIDOREDUCTASE"/>
    <property type="match status" value="1"/>
</dbReference>
<dbReference type="eggNOG" id="COG0667">
    <property type="taxonomic scope" value="Bacteria"/>
</dbReference>
<keyword evidence="4" id="KW-1185">Reference proteome</keyword>
<sequence>MRYALLGGSGLVVSRLAFGAMTFGGPSRYGLGKVDAQGAQAMVGAALDAGINLFDTADVYNEGQSETLLGEALRGCREEALIATKVGAKVGDGLLDCRLSAHHIHRSIDGSLRRLGTDWVDVYICHRPDFLTPLEETLAALDQVIRAGKARYIGFSNWPAWLAARAIEIQKREGWSRFVVAQMYYSLVGRDVEAEVVPCALASDVGLMVWSPLAAGFLSGKYTDADPSGGGGRLATRTSFSVGATAEARARWSPILEAQHRIARARGVPPATVALAWVGQRPAVSTVLLGATRPEQLADNLRAADFTLSEAEMAELEHLSRPESRYPQTFLPRVYEDPAYHVVGRVPEPYARD</sequence>
<dbReference type="HOGENOM" id="CLU_023205_2_0_5"/>
<dbReference type="Proteomes" id="UP000001868">
    <property type="component" value="Chromosome"/>
</dbReference>
<dbReference type="SUPFAM" id="SSF51430">
    <property type="entry name" value="NAD(P)-linked oxidoreductase"/>
    <property type="match status" value="1"/>
</dbReference>
<name>B4RH09_PHEZH</name>
<evidence type="ECO:0000313" key="3">
    <source>
        <dbReference type="EMBL" id="ACG78957.1"/>
    </source>
</evidence>
<organism evidence="3 4">
    <name type="scientific">Phenylobacterium zucineum (strain HLK1)</name>
    <dbReference type="NCBI Taxonomy" id="450851"/>
    <lineage>
        <taxon>Bacteria</taxon>
        <taxon>Pseudomonadati</taxon>
        <taxon>Pseudomonadota</taxon>
        <taxon>Alphaproteobacteria</taxon>
        <taxon>Caulobacterales</taxon>
        <taxon>Caulobacteraceae</taxon>
        <taxon>Phenylobacterium</taxon>
    </lineage>
</organism>
<evidence type="ECO:0000259" key="2">
    <source>
        <dbReference type="Pfam" id="PF00248"/>
    </source>
</evidence>
<dbReference type="InterPro" id="IPR036812">
    <property type="entry name" value="NAD(P)_OxRdtase_dom_sf"/>
</dbReference>
<proteinExistence type="predicted"/>
<keyword evidence="1" id="KW-0560">Oxidoreductase</keyword>
<dbReference type="AlphaFoldDB" id="B4RH09"/>
<evidence type="ECO:0000313" key="4">
    <source>
        <dbReference type="Proteomes" id="UP000001868"/>
    </source>
</evidence>
<dbReference type="EMBL" id="CP000747">
    <property type="protein sequence ID" value="ACG78957.1"/>
    <property type="molecule type" value="Genomic_DNA"/>
</dbReference>
<dbReference type="FunFam" id="3.20.20.100:FF:000004">
    <property type="entry name" value="Oxidoreductase, aldo/keto reductase"/>
    <property type="match status" value="1"/>
</dbReference>
<dbReference type="Pfam" id="PF00248">
    <property type="entry name" value="Aldo_ket_red"/>
    <property type="match status" value="1"/>
</dbReference>
<protein>
    <submittedName>
        <fullName evidence="3">Aldo/keto reductase</fullName>
    </submittedName>
</protein>